<evidence type="ECO:0000256" key="1">
    <source>
        <dbReference type="ARBA" id="ARBA00004173"/>
    </source>
</evidence>
<evidence type="ECO:0000256" key="3">
    <source>
        <dbReference type="ARBA" id="ARBA00022679"/>
    </source>
</evidence>
<evidence type="ECO:0000256" key="2">
    <source>
        <dbReference type="ARBA" id="ARBA00022603"/>
    </source>
</evidence>
<dbReference type="PANTHER" id="PTHR13563">
    <property type="entry name" value="TRNA (GUANINE-9-) METHYLTRANSFERASE"/>
    <property type="match status" value="1"/>
</dbReference>
<dbReference type="AlphaFoldDB" id="A0A5N5SXV1"/>
<keyword evidence="7" id="KW-0175">Coiled coil</keyword>
<keyword evidence="4" id="KW-0949">S-adenosyl-L-methionine</keyword>
<evidence type="ECO:0000256" key="6">
    <source>
        <dbReference type="ARBA" id="ARBA00022946"/>
    </source>
</evidence>
<dbReference type="GO" id="GO:0005739">
    <property type="term" value="C:mitochondrion"/>
    <property type="evidence" value="ECO:0007669"/>
    <property type="project" value="UniProtKB-SubCell"/>
</dbReference>
<dbReference type="GO" id="GO:0005654">
    <property type="term" value="C:nucleoplasm"/>
    <property type="evidence" value="ECO:0007669"/>
    <property type="project" value="TreeGrafter"/>
</dbReference>
<dbReference type="InterPro" id="IPR025812">
    <property type="entry name" value="Trm10_C_MTase_dom"/>
</dbReference>
<comment type="subcellular location">
    <subcellularLocation>
        <location evidence="1">Mitochondrion</location>
    </subcellularLocation>
</comment>
<dbReference type="GO" id="GO:0008168">
    <property type="term" value="F:methyltransferase activity"/>
    <property type="evidence" value="ECO:0007669"/>
    <property type="project" value="UniProtKB-KW"/>
</dbReference>
<reference evidence="11 12" key="1">
    <citation type="journal article" date="2019" name="PLoS Biol.">
        <title>Sex chromosomes control vertical transmission of feminizing Wolbachia symbionts in an isopod.</title>
        <authorList>
            <person name="Becking T."/>
            <person name="Chebbi M.A."/>
            <person name="Giraud I."/>
            <person name="Moumen B."/>
            <person name="Laverre T."/>
            <person name="Caubet Y."/>
            <person name="Peccoud J."/>
            <person name="Gilbert C."/>
            <person name="Cordaux R."/>
        </authorList>
    </citation>
    <scope>NUCLEOTIDE SEQUENCE [LARGE SCALE GENOMIC DNA]</scope>
    <source>
        <strain evidence="11">ANa2</strain>
        <tissue evidence="11">Whole body excluding digestive tract and cuticle</tissue>
    </source>
</reference>
<sequence length="367" mass="43316">MYSKQLLAGCTRYIQLIPIAIERKCVNSGVPNFSYESPPKDQLPESLNNGFNSEEKMKLKKWIDMVRFEGGRVPNNISEEDFSELLSMENEFIKLKYLYFLFSKENSKMNDNARKERMKEIKRQKQIEKHNRPKGHIEYGIWKNSIFSKITKHHSKSLLNYKLVNAMMFSQPLIIDLSFFHLMERREVSSLVEQLAISISQNRNNIEPFNLTLCNVDFDSKKYQQIYKFMPNVSKPNFPMNITTSSYIDIFPKEKLVYLTPNARDEMKEFDHEAIYIIGGYVNLREGDPITEAKAKRENIKSMKLPIERYHIMKKRGDLGIHVMVNILLDLQRYGDFKKAFKNIPRRLLFTSNDSHLEAYNKKFSKF</sequence>
<keyword evidence="6" id="KW-0809">Transit peptide</keyword>
<evidence type="ECO:0000313" key="12">
    <source>
        <dbReference type="Proteomes" id="UP000326759"/>
    </source>
</evidence>
<keyword evidence="12" id="KW-1185">Reference proteome</keyword>
<dbReference type="GO" id="GO:0070131">
    <property type="term" value="P:positive regulation of mitochondrial translation"/>
    <property type="evidence" value="ECO:0007669"/>
    <property type="project" value="TreeGrafter"/>
</dbReference>
<comment type="caution">
    <text evidence="11">The sequence shown here is derived from an EMBL/GenBank/DDBJ whole genome shotgun (WGS) entry which is preliminary data.</text>
</comment>
<dbReference type="PROSITE" id="PS51675">
    <property type="entry name" value="SAM_MT_TRM10"/>
    <property type="match status" value="1"/>
</dbReference>
<dbReference type="GO" id="GO:0000049">
    <property type="term" value="F:tRNA binding"/>
    <property type="evidence" value="ECO:0007669"/>
    <property type="project" value="TreeGrafter"/>
</dbReference>
<evidence type="ECO:0000256" key="5">
    <source>
        <dbReference type="ARBA" id="ARBA00022694"/>
    </source>
</evidence>
<dbReference type="InterPro" id="IPR028564">
    <property type="entry name" value="MT_TRM10-typ"/>
</dbReference>
<evidence type="ECO:0000256" key="7">
    <source>
        <dbReference type="ARBA" id="ARBA00023054"/>
    </source>
</evidence>
<protein>
    <recommendedName>
        <fullName evidence="9">RNA (guanine-9-)-methyltransferase domain-containing protein 1</fullName>
    </recommendedName>
</protein>
<dbReference type="OrthoDB" id="9976048at2759"/>
<evidence type="ECO:0000256" key="9">
    <source>
        <dbReference type="ARBA" id="ARBA00029803"/>
    </source>
</evidence>
<dbReference type="GO" id="GO:0097745">
    <property type="term" value="P:mitochondrial tRNA 5'-end processing"/>
    <property type="evidence" value="ECO:0007669"/>
    <property type="project" value="TreeGrafter"/>
</dbReference>
<keyword evidence="3" id="KW-0808">Transferase</keyword>
<dbReference type="Gene3D" id="3.40.1280.30">
    <property type="match status" value="1"/>
</dbReference>
<keyword evidence="8" id="KW-0496">Mitochondrion</keyword>
<accession>A0A5N5SXV1</accession>
<dbReference type="GO" id="GO:0032259">
    <property type="term" value="P:methylation"/>
    <property type="evidence" value="ECO:0007669"/>
    <property type="project" value="UniProtKB-KW"/>
</dbReference>
<feature type="domain" description="SAM-dependent MTase TRM10-type" evidence="10">
    <location>
        <begin position="159"/>
        <end position="351"/>
    </location>
</feature>
<evidence type="ECO:0000259" key="10">
    <source>
        <dbReference type="PROSITE" id="PS51675"/>
    </source>
</evidence>
<evidence type="ECO:0000313" key="11">
    <source>
        <dbReference type="EMBL" id="KAB7498827.1"/>
    </source>
</evidence>
<dbReference type="PANTHER" id="PTHR13563:SF5">
    <property type="entry name" value="TRNA METHYLTRANSFERASE 10 HOMOLOG C"/>
    <property type="match status" value="1"/>
</dbReference>
<name>A0A5N5SXV1_9CRUS</name>
<keyword evidence="5" id="KW-0819">tRNA processing</keyword>
<dbReference type="InterPro" id="IPR038459">
    <property type="entry name" value="MT_TRM10-typ_sf"/>
</dbReference>
<keyword evidence="2" id="KW-0489">Methyltransferase</keyword>
<dbReference type="EMBL" id="SEYY01018954">
    <property type="protein sequence ID" value="KAB7498827.1"/>
    <property type="molecule type" value="Genomic_DNA"/>
</dbReference>
<evidence type="ECO:0000256" key="8">
    <source>
        <dbReference type="ARBA" id="ARBA00023128"/>
    </source>
</evidence>
<evidence type="ECO:0000256" key="4">
    <source>
        <dbReference type="ARBA" id="ARBA00022691"/>
    </source>
</evidence>
<dbReference type="CDD" id="cd18102">
    <property type="entry name" value="Trm10_MRRP1"/>
    <property type="match status" value="1"/>
</dbReference>
<gene>
    <name evidence="11" type="ORF">Anas_02066</name>
</gene>
<dbReference type="InterPro" id="IPR007356">
    <property type="entry name" value="tRNA_m1G_MeTrfase_euk"/>
</dbReference>
<organism evidence="11 12">
    <name type="scientific">Armadillidium nasatum</name>
    <dbReference type="NCBI Taxonomy" id="96803"/>
    <lineage>
        <taxon>Eukaryota</taxon>
        <taxon>Metazoa</taxon>
        <taxon>Ecdysozoa</taxon>
        <taxon>Arthropoda</taxon>
        <taxon>Crustacea</taxon>
        <taxon>Multicrustacea</taxon>
        <taxon>Malacostraca</taxon>
        <taxon>Eumalacostraca</taxon>
        <taxon>Peracarida</taxon>
        <taxon>Isopoda</taxon>
        <taxon>Oniscidea</taxon>
        <taxon>Crinocheta</taxon>
        <taxon>Armadillidiidae</taxon>
        <taxon>Armadillidium</taxon>
    </lineage>
</organism>
<dbReference type="Proteomes" id="UP000326759">
    <property type="component" value="Unassembled WGS sequence"/>
</dbReference>
<proteinExistence type="predicted"/>